<proteinExistence type="predicted"/>
<protein>
    <submittedName>
        <fullName evidence="1">Uncharacterized protein</fullName>
    </submittedName>
</protein>
<sequence length="106" mass="12049">MKDIQYVYVPDMCEFYEYGSFRNWIGRAFYRAASILTLSNNTTDTSLTKYNFKNKTNGDYITTYRECVFADQNRDGVTLGSIAGTATKIIREAIGAIRLKFVAELG</sequence>
<dbReference type="KEGG" id="bapi:BBC0122_021790"/>
<dbReference type="AlphaFoldDB" id="A0A1U9MKK2"/>
<gene>
    <name evidence="1" type="ORF">BBC0122_021790</name>
</gene>
<evidence type="ECO:0000313" key="2">
    <source>
        <dbReference type="Proteomes" id="UP000189632"/>
    </source>
</evidence>
<reference evidence="1 2" key="1">
    <citation type="submission" date="2016-11" db="EMBL/GenBank/DDBJ databases">
        <title>Comparative genomics of Bartonella apis.</title>
        <authorList>
            <person name="Engel P."/>
        </authorList>
    </citation>
    <scope>NUCLEOTIDE SEQUENCE [LARGE SCALE GENOMIC DNA]</scope>
    <source>
        <strain evidence="1 2">BBC0122</strain>
    </source>
</reference>
<evidence type="ECO:0000313" key="1">
    <source>
        <dbReference type="EMBL" id="AQT48260.1"/>
    </source>
</evidence>
<accession>A0A1U9MKK2</accession>
<dbReference type="Proteomes" id="UP000189632">
    <property type="component" value="Chromosome"/>
</dbReference>
<dbReference type="RefSeq" id="WP_077993874.1">
    <property type="nucleotide sequence ID" value="NZ_CP015625.1"/>
</dbReference>
<organism evidence="1 2">
    <name type="scientific">Bartonella choladocola</name>
    <dbReference type="NCBI Taxonomy" id="2750995"/>
    <lineage>
        <taxon>Bacteria</taxon>
        <taxon>Pseudomonadati</taxon>
        <taxon>Pseudomonadota</taxon>
        <taxon>Alphaproteobacteria</taxon>
        <taxon>Hyphomicrobiales</taxon>
        <taxon>Bartonellaceae</taxon>
        <taxon>Bartonella</taxon>
    </lineage>
</organism>
<keyword evidence="2" id="KW-1185">Reference proteome</keyword>
<dbReference type="EMBL" id="CP015625">
    <property type="protein sequence ID" value="AQT48260.1"/>
    <property type="molecule type" value="Genomic_DNA"/>
</dbReference>
<name>A0A1U9MKK2_9HYPH</name>